<keyword evidence="2" id="KW-0472">Membrane</keyword>
<dbReference type="PANTHER" id="PTHR38593:SF1">
    <property type="entry name" value="BLR2558 PROTEIN"/>
    <property type="match status" value="1"/>
</dbReference>
<keyword evidence="2" id="KW-0812">Transmembrane</keyword>
<feature type="compositionally biased region" description="Basic and acidic residues" evidence="1">
    <location>
        <begin position="269"/>
        <end position="286"/>
    </location>
</feature>
<dbReference type="AlphaFoldDB" id="A0A4D4N3V3"/>
<evidence type="ECO:0000256" key="1">
    <source>
        <dbReference type="SAM" id="MobiDB-lite"/>
    </source>
</evidence>
<feature type="compositionally biased region" description="Basic residues" evidence="1">
    <location>
        <begin position="222"/>
        <end position="236"/>
    </location>
</feature>
<feature type="domain" description="DUF4142" evidence="3">
    <location>
        <begin position="61"/>
        <end position="192"/>
    </location>
</feature>
<protein>
    <recommendedName>
        <fullName evidence="3">DUF4142 domain-containing protein</fullName>
    </recommendedName>
</protein>
<gene>
    <name evidence="4" type="ORF">SAV31267_073720</name>
</gene>
<sequence>MRSINHTGLFSGTGLIIAGLTATLVALIFPIWSYADRSGTGLDTLSAQTVSTKFGPLSALDREFVTKVRLAGLWELPAGQQAQDKGTTQAVHTAGEHLVEGHTFLDARVRNVAARLGLELPNQPNPQQRQWLATLNSAQGETYDRDFANILRQAHGKVFSVVAQVRAGTRNSLVRDLADDANTTVLDHIKVLEATGLVDFDALARDAATSGPPPLTSSPPRRDRRPHRTPRFRSPPRRPTPCRPPPPAPGPPKRTDQRRNGTNPLPVQRPHDARTTPARRQTERHIPTTLRPYRGNPVALGHLFA</sequence>
<evidence type="ECO:0000256" key="2">
    <source>
        <dbReference type="SAM" id="Phobius"/>
    </source>
</evidence>
<evidence type="ECO:0000259" key="3">
    <source>
        <dbReference type="Pfam" id="PF13628"/>
    </source>
</evidence>
<reference evidence="4 5" key="1">
    <citation type="submission" date="2019-04" db="EMBL/GenBank/DDBJ databases">
        <title>Draft genome sequences of Streptomyces avermitilis ATCC 31267.</title>
        <authorList>
            <person name="Komaki H."/>
            <person name="Tamura T."/>
            <person name="Hosoyama A."/>
        </authorList>
    </citation>
    <scope>NUCLEOTIDE SEQUENCE [LARGE SCALE GENOMIC DNA]</scope>
    <source>
        <strain evidence="4 5">ATCC 31267</strain>
    </source>
</reference>
<dbReference type="PANTHER" id="PTHR38593">
    <property type="entry name" value="BLR2558 PROTEIN"/>
    <property type="match status" value="1"/>
</dbReference>
<name>A0A4D4N3V3_STRAX</name>
<feature type="region of interest" description="Disordered" evidence="1">
    <location>
        <begin position="205"/>
        <end position="305"/>
    </location>
</feature>
<dbReference type="Pfam" id="PF13628">
    <property type="entry name" value="DUF4142"/>
    <property type="match status" value="1"/>
</dbReference>
<evidence type="ECO:0000313" key="4">
    <source>
        <dbReference type="EMBL" id="GDY77887.1"/>
    </source>
</evidence>
<dbReference type="EMBL" id="BJHY01000001">
    <property type="protein sequence ID" value="GDY77887.1"/>
    <property type="molecule type" value="Genomic_DNA"/>
</dbReference>
<feature type="transmembrane region" description="Helical" evidence="2">
    <location>
        <begin position="12"/>
        <end position="32"/>
    </location>
</feature>
<proteinExistence type="predicted"/>
<feature type="compositionally biased region" description="Pro residues" evidence="1">
    <location>
        <begin position="237"/>
        <end position="252"/>
    </location>
</feature>
<accession>A0A4D4N3V3</accession>
<organism evidence="4 5">
    <name type="scientific">Streptomyces avermitilis</name>
    <dbReference type="NCBI Taxonomy" id="33903"/>
    <lineage>
        <taxon>Bacteria</taxon>
        <taxon>Bacillati</taxon>
        <taxon>Actinomycetota</taxon>
        <taxon>Actinomycetes</taxon>
        <taxon>Kitasatosporales</taxon>
        <taxon>Streptomycetaceae</taxon>
        <taxon>Streptomyces</taxon>
    </lineage>
</organism>
<dbReference type="InterPro" id="IPR025419">
    <property type="entry name" value="DUF4142"/>
</dbReference>
<dbReference type="Proteomes" id="UP000299211">
    <property type="component" value="Unassembled WGS sequence"/>
</dbReference>
<evidence type="ECO:0000313" key="5">
    <source>
        <dbReference type="Proteomes" id="UP000299211"/>
    </source>
</evidence>
<comment type="caution">
    <text evidence="4">The sequence shown here is derived from an EMBL/GenBank/DDBJ whole genome shotgun (WGS) entry which is preliminary data.</text>
</comment>
<dbReference type="STRING" id="33903.AQJ43_30655"/>
<keyword evidence="2" id="KW-1133">Transmembrane helix</keyword>